<dbReference type="PIRSF" id="PIRSF005647">
    <property type="entry name" value="CooC"/>
    <property type="match status" value="1"/>
</dbReference>
<sequence>MRIAIAGKGGVGKTTISGTLCRVLGNSGRQVLAIDGDPNPNLSVVLGIDKDSKSGPNLSTDIIERVETEDGKWKFQVKMPFNEILDTYGQKAADNVTLLMVGKPEKAGTGCMCGSHTVVRELIHSALTSEENRIIVLDTEASLEHMKRGTSRYVDHIYTVVEPYYRSLEAASRFADMARELGIENVQAIANKVRNAEEQQAIVDYCKKINLPIATIVPFDEQVMLADLKGLSIMDFNNKAKVVRALEIFAQTLYA</sequence>
<evidence type="ECO:0000256" key="1">
    <source>
        <dbReference type="ARBA" id="ARBA00022741"/>
    </source>
</evidence>
<dbReference type="Gene3D" id="3.40.50.300">
    <property type="entry name" value="P-loop containing nucleotide triphosphate hydrolases"/>
    <property type="match status" value="1"/>
</dbReference>
<gene>
    <name evidence="4" type="ORF">ACFO5O_11830</name>
</gene>
<organism evidence="4 5">
    <name type="scientific">Geojedonia litorea</name>
    <dbReference type="NCBI Taxonomy" id="1268269"/>
    <lineage>
        <taxon>Bacteria</taxon>
        <taxon>Pseudomonadati</taxon>
        <taxon>Bacteroidota</taxon>
        <taxon>Flavobacteriia</taxon>
        <taxon>Flavobacteriales</taxon>
        <taxon>Flavobacteriaceae</taxon>
        <taxon>Geojedonia</taxon>
    </lineage>
</organism>
<keyword evidence="2" id="KW-0067">ATP-binding</keyword>
<dbReference type="SUPFAM" id="SSF52540">
    <property type="entry name" value="P-loop containing nucleoside triphosphate hydrolases"/>
    <property type="match status" value="1"/>
</dbReference>
<dbReference type="InterPro" id="IPR027417">
    <property type="entry name" value="P-loop_NTPase"/>
</dbReference>
<dbReference type="RefSeq" id="WP_387964020.1">
    <property type="nucleotide sequence ID" value="NZ_JBHSGP010000014.1"/>
</dbReference>
<proteinExistence type="predicted"/>
<name>A0ABV9N6A1_9FLAO</name>
<dbReference type="InterPro" id="IPR014433">
    <property type="entry name" value="CooC"/>
</dbReference>
<keyword evidence="1" id="KW-0547">Nucleotide-binding</keyword>
<dbReference type="Proteomes" id="UP001595953">
    <property type="component" value="Unassembled WGS sequence"/>
</dbReference>
<feature type="domain" description="CobQ/CobB/MinD/ParA nucleotide binding" evidence="3">
    <location>
        <begin position="4"/>
        <end position="232"/>
    </location>
</feature>
<accession>A0ABV9N6A1</accession>
<protein>
    <submittedName>
        <fullName evidence="4">AAA family ATPase</fullName>
    </submittedName>
</protein>
<reference evidence="5" key="1">
    <citation type="journal article" date="2019" name="Int. J. Syst. Evol. Microbiol.">
        <title>The Global Catalogue of Microorganisms (GCM) 10K type strain sequencing project: providing services to taxonomists for standard genome sequencing and annotation.</title>
        <authorList>
            <consortium name="The Broad Institute Genomics Platform"/>
            <consortium name="The Broad Institute Genome Sequencing Center for Infectious Disease"/>
            <person name="Wu L."/>
            <person name="Ma J."/>
        </authorList>
    </citation>
    <scope>NUCLEOTIDE SEQUENCE [LARGE SCALE GENOMIC DNA]</scope>
    <source>
        <strain evidence="5">CCUG 63682</strain>
    </source>
</reference>
<evidence type="ECO:0000313" key="4">
    <source>
        <dbReference type="EMBL" id="MFC4723014.1"/>
    </source>
</evidence>
<dbReference type="InterPro" id="IPR050625">
    <property type="entry name" value="ParA/MinD_ATPase"/>
</dbReference>
<dbReference type="PANTHER" id="PTHR43384:SF6">
    <property type="entry name" value="SEPTUM SITE-DETERMINING PROTEIN MIND HOMOLOG, CHLOROPLASTIC"/>
    <property type="match status" value="1"/>
</dbReference>
<dbReference type="Pfam" id="PF01656">
    <property type="entry name" value="CbiA"/>
    <property type="match status" value="1"/>
</dbReference>
<comment type="caution">
    <text evidence="4">The sequence shown here is derived from an EMBL/GenBank/DDBJ whole genome shotgun (WGS) entry which is preliminary data.</text>
</comment>
<evidence type="ECO:0000313" key="5">
    <source>
        <dbReference type="Proteomes" id="UP001595953"/>
    </source>
</evidence>
<dbReference type="InterPro" id="IPR002586">
    <property type="entry name" value="CobQ/CobB/MinD/ParA_Nub-bd_dom"/>
</dbReference>
<evidence type="ECO:0000259" key="3">
    <source>
        <dbReference type="Pfam" id="PF01656"/>
    </source>
</evidence>
<dbReference type="PANTHER" id="PTHR43384">
    <property type="entry name" value="SEPTUM SITE-DETERMINING PROTEIN MIND HOMOLOG, CHLOROPLASTIC-RELATED"/>
    <property type="match status" value="1"/>
</dbReference>
<evidence type="ECO:0000256" key="2">
    <source>
        <dbReference type="ARBA" id="ARBA00022840"/>
    </source>
</evidence>
<dbReference type="EMBL" id="JBHSGP010000014">
    <property type="protein sequence ID" value="MFC4723014.1"/>
    <property type="molecule type" value="Genomic_DNA"/>
</dbReference>
<keyword evidence="5" id="KW-1185">Reference proteome</keyword>